<dbReference type="Pfam" id="PF07886">
    <property type="entry name" value="BA14K"/>
    <property type="match status" value="1"/>
</dbReference>
<evidence type="ECO:0000256" key="2">
    <source>
        <dbReference type="ARBA" id="ARBA00010270"/>
    </source>
</evidence>
<comment type="function">
    <text evidence="6">Has immunoglobulin-binding and hemagglutination properties, and can bind to mannose. Essential for virulence. May be involved in LPS biosynthesis or polysaccharide transport.</text>
</comment>
<name>A0AB39XRD3_9BRAD</name>
<organism evidence="8">
    <name type="scientific">Bradyrhizobium sp. LLZ17</name>
    <dbReference type="NCBI Taxonomy" id="3239388"/>
    <lineage>
        <taxon>Bacteria</taxon>
        <taxon>Pseudomonadati</taxon>
        <taxon>Pseudomonadota</taxon>
        <taxon>Alphaproteobacteria</taxon>
        <taxon>Hyphomicrobiales</taxon>
        <taxon>Nitrobacteraceae</taxon>
        <taxon>Bradyrhizobium</taxon>
    </lineage>
</organism>
<keyword evidence="4" id="KW-1003">Cell membrane</keyword>
<feature type="signal peptide" evidence="7">
    <location>
        <begin position="1"/>
        <end position="26"/>
    </location>
</feature>
<dbReference type="InterPro" id="IPR012413">
    <property type="entry name" value="BA14K"/>
</dbReference>
<feature type="chain" id="PRO_5044325298" description="Lectin-like protein BA14k" evidence="7">
    <location>
        <begin position="27"/>
        <end position="115"/>
    </location>
</feature>
<gene>
    <name evidence="8" type="ORF">AB8Z38_13970</name>
</gene>
<keyword evidence="4" id="KW-0472">Membrane</keyword>
<evidence type="ECO:0000256" key="1">
    <source>
        <dbReference type="ARBA" id="ARBA00004167"/>
    </source>
</evidence>
<evidence type="ECO:0000313" key="8">
    <source>
        <dbReference type="EMBL" id="XDV60348.1"/>
    </source>
</evidence>
<dbReference type="AlphaFoldDB" id="A0AB39XRD3"/>
<evidence type="ECO:0000256" key="6">
    <source>
        <dbReference type="ARBA" id="ARBA00025321"/>
    </source>
</evidence>
<protein>
    <recommendedName>
        <fullName evidence="3">Lectin-like protein BA14k</fullName>
    </recommendedName>
</protein>
<evidence type="ECO:0000256" key="5">
    <source>
        <dbReference type="ARBA" id="ARBA00022734"/>
    </source>
</evidence>
<evidence type="ECO:0000256" key="4">
    <source>
        <dbReference type="ARBA" id="ARBA00022475"/>
    </source>
</evidence>
<accession>A0AB39XRD3</accession>
<reference evidence="8" key="1">
    <citation type="submission" date="2024-08" db="EMBL/GenBank/DDBJ databases">
        <authorList>
            <person name="Chaddad Z."/>
            <person name="Lamrabet M."/>
            <person name="Bouhnik O."/>
            <person name="Alami S."/>
            <person name="Wipf D."/>
            <person name="Courty P.E."/>
            <person name="Missbah El Idrissi M."/>
        </authorList>
    </citation>
    <scope>NUCLEOTIDE SEQUENCE</scope>
    <source>
        <strain evidence="8">LLZ17</strain>
    </source>
</reference>
<sequence>MSLRTPYLVVTTAAAITLASTSTLLAAPIAPTTVSVQQVQYRDWHHGWHRPHWHRHYGPGAAVIGGLAAGALIGGAIANSEARADVSAYCAQRHKSYDPASGTYLGYDGARHPCP</sequence>
<evidence type="ECO:0000256" key="7">
    <source>
        <dbReference type="SAM" id="SignalP"/>
    </source>
</evidence>
<dbReference type="RefSeq" id="WP_085350402.1">
    <property type="nucleotide sequence ID" value="NZ_CP165734.1"/>
</dbReference>
<keyword evidence="7" id="KW-0732">Signal</keyword>
<keyword evidence="5" id="KW-0430">Lectin</keyword>
<dbReference type="GO" id="GO:0016020">
    <property type="term" value="C:membrane"/>
    <property type="evidence" value="ECO:0007669"/>
    <property type="project" value="UniProtKB-SubCell"/>
</dbReference>
<dbReference type="GO" id="GO:0030246">
    <property type="term" value="F:carbohydrate binding"/>
    <property type="evidence" value="ECO:0007669"/>
    <property type="project" value="UniProtKB-KW"/>
</dbReference>
<comment type="subcellular location">
    <subcellularLocation>
        <location evidence="1">Membrane</location>
        <topology evidence="1">Single-pass membrane protein</topology>
    </subcellularLocation>
</comment>
<dbReference type="EMBL" id="CP165734">
    <property type="protein sequence ID" value="XDV60348.1"/>
    <property type="molecule type" value="Genomic_DNA"/>
</dbReference>
<proteinExistence type="inferred from homology"/>
<comment type="similarity">
    <text evidence="2">Belongs to the BA14k family.</text>
</comment>
<evidence type="ECO:0000256" key="3">
    <source>
        <dbReference type="ARBA" id="ARBA00020552"/>
    </source>
</evidence>